<dbReference type="InterPro" id="IPR032640">
    <property type="entry name" value="AMPK1_CBM"/>
</dbReference>
<feature type="region of interest" description="Disordered" evidence="8">
    <location>
        <begin position="162"/>
        <end position="197"/>
    </location>
</feature>
<evidence type="ECO:0000256" key="2">
    <source>
        <dbReference type="ARBA" id="ARBA00022516"/>
    </source>
</evidence>
<dbReference type="Gene3D" id="2.60.40.10">
    <property type="entry name" value="Immunoglobulins"/>
    <property type="match status" value="1"/>
</dbReference>
<dbReference type="PANTHER" id="PTHR10343:SF84">
    <property type="entry name" value="5'-AMP-ACTIVATED PROTEIN KINASE SUBUNIT BETA-1"/>
    <property type="match status" value="1"/>
</dbReference>
<dbReference type="PANTHER" id="PTHR10343">
    <property type="entry name" value="5'-AMP-ACTIVATED PROTEIN KINASE , BETA SUBUNIT"/>
    <property type="match status" value="1"/>
</dbReference>
<evidence type="ECO:0000256" key="3">
    <source>
        <dbReference type="ARBA" id="ARBA00022553"/>
    </source>
</evidence>
<keyword evidence="4" id="KW-0276">Fatty acid metabolism</keyword>
<evidence type="ECO:0000256" key="6">
    <source>
        <dbReference type="ARBA" id="ARBA00025180"/>
    </source>
</evidence>
<dbReference type="CDD" id="cd02859">
    <property type="entry name" value="E_set_AMPKbeta_like_N"/>
    <property type="match status" value="1"/>
</dbReference>
<organism evidence="10 11">
    <name type="scientific">Pinctada imbricata</name>
    <name type="common">Atlantic pearl-oyster</name>
    <name type="synonym">Pinctada martensii</name>
    <dbReference type="NCBI Taxonomy" id="66713"/>
    <lineage>
        <taxon>Eukaryota</taxon>
        <taxon>Metazoa</taxon>
        <taxon>Spiralia</taxon>
        <taxon>Lophotrochozoa</taxon>
        <taxon>Mollusca</taxon>
        <taxon>Bivalvia</taxon>
        <taxon>Autobranchia</taxon>
        <taxon>Pteriomorphia</taxon>
        <taxon>Pterioida</taxon>
        <taxon>Pterioidea</taxon>
        <taxon>Pteriidae</taxon>
        <taxon>Pinctada</taxon>
    </lineage>
</organism>
<keyword evidence="5" id="KW-0443">Lipid metabolism</keyword>
<dbReference type="GO" id="GO:0006631">
    <property type="term" value="P:fatty acid metabolic process"/>
    <property type="evidence" value="ECO:0007669"/>
    <property type="project" value="UniProtKB-KW"/>
</dbReference>
<dbReference type="SUPFAM" id="SSF81296">
    <property type="entry name" value="E set domains"/>
    <property type="match status" value="1"/>
</dbReference>
<dbReference type="InterPro" id="IPR014756">
    <property type="entry name" value="Ig_E-set"/>
</dbReference>
<dbReference type="SMART" id="SM01010">
    <property type="entry name" value="AMPKBI"/>
    <property type="match status" value="1"/>
</dbReference>
<name>A0AA89C3I9_PINIB</name>
<dbReference type="GO" id="GO:0005737">
    <property type="term" value="C:cytoplasm"/>
    <property type="evidence" value="ECO:0007669"/>
    <property type="project" value="TreeGrafter"/>
</dbReference>
<keyword evidence="3" id="KW-0597">Phosphoprotein</keyword>
<accession>A0AA89C3I9</accession>
<comment type="similarity">
    <text evidence="1">Belongs to the 5'-AMP-activated protein kinase beta subunit family.</text>
</comment>
<sequence length="262" mass="29049">MGNSSSAKNRHISGDDMGPSLTAGKYHQDSARDHLDDLIASGYKRRRAATTQSQGDTTIVREKLLPTVFKWEGGGKEVFITGSFNQWRTKIPLAKSNGEFLTIIDLAEGTHQYRFYVDGNWAYDENEPTVPNDIGSMNNIITVKKSDFEVFEALALDSLNTNSNKKGSTECPGSPTGEYGQDVPPRKPGEKQSGPPILPPHLLQVILNKDTPAHCEPTLLPEPNHVMLNHLYALSIKDGVMVLSATHRFRKKYVTTLLYKPI</sequence>
<keyword evidence="11" id="KW-1185">Reference proteome</keyword>
<dbReference type="SUPFAM" id="SSF160219">
    <property type="entry name" value="AMPKBI-like"/>
    <property type="match status" value="1"/>
</dbReference>
<feature type="domain" description="Association with the SNF1 complex (ASC)" evidence="9">
    <location>
        <begin position="172"/>
        <end position="262"/>
    </location>
</feature>
<dbReference type="FunFam" id="2.60.40.10:FF:000139">
    <property type="entry name" value="Protein kinase AMP-activated non-catalytic subunit beta 1"/>
    <property type="match status" value="1"/>
</dbReference>
<protein>
    <recommendedName>
        <fullName evidence="7">5'-AMP-activated protein kinase subunit beta-1</fullName>
    </recommendedName>
</protein>
<comment type="caution">
    <text evidence="10">The sequence shown here is derived from an EMBL/GenBank/DDBJ whole genome shotgun (WGS) entry which is preliminary data.</text>
</comment>
<evidence type="ECO:0000256" key="8">
    <source>
        <dbReference type="SAM" id="MobiDB-lite"/>
    </source>
</evidence>
<dbReference type="Proteomes" id="UP001186944">
    <property type="component" value="Unassembled WGS sequence"/>
</dbReference>
<evidence type="ECO:0000313" key="10">
    <source>
        <dbReference type="EMBL" id="KAK3093341.1"/>
    </source>
</evidence>
<keyword evidence="2" id="KW-0444">Lipid biosynthesis</keyword>
<evidence type="ECO:0000313" key="11">
    <source>
        <dbReference type="Proteomes" id="UP001186944"/>
    </source>
</evidence>
<dbReference type="InterPro" id="IPR006828">
    <property type="entry name" value="ASC_dom"/>
</dbReference>
<reference evidence="10" key="1">
    <citation type="submission" date="2019-08" db="EMBL/GenBank/DDBJ databases">
        <title>The improved chromosome-level genome for the pearl oyster Pinctada fucata martensii using PacBio sequencing and Hi-C.</title>
        <authorList>
            <person name="Zheng Z."/>
        </authorList>
    </citation>
    <scope>NUCLEOTIDE SEQUENCE</scope>
    <source>
        <strain evidence="10">ZZ-2019</strain>
        <tissue evidence="10">Adductor muscle</tissue>
    </source>
</reference>
<dbReference type="InterPro" id="IPR050827">
    <property type="entry name" value="CRP1_MDG1_kinase"/>
</dbReference>
<dbReference type="Pfam" id="PF16561">
    <property type="entry name" value="AMPK1_CBM"/>
    <property type="match status" value="1"/>
</dbReference>
<dbReference type="AlphaFoldDB" id="A0AA89C3I9"/>
<evidence type="ECO:0000256" key="7">
    <source>
        <dbReference type="ARBA" id="ARBA00040010"/>
    </source>
</evidence>
<dbReference type="GO" id="GO:0031588">
    <property type="term" value="C:nucleotide-activated protein kinase complex"/>
    <property type="evidence" value="ECO:0007669"/>
    <property type="project" value="TreeGrafter"/>
</dbReference>
<gene>
    <name evidence="10" type="ORF">FSP39_014264</name>
</gene>
<dbReference type="EMBL" id="VSWD01000009">
    <property type="protein sequence ID" value="KAK3093341.1"/>
    <property type="molecule type" value="Genomic_DNA"/>
</dbReference>
<evidence type="ECO:0000256" key="4">
    <source>
        <dbReference type="ARBA" id="ARBA00022832"/>
    </source>
</evidence>
<dbReference type="GO" id="GO:0007165">
    <property type="term" value="P:signal transduction"/>
    <property type="evidence" value="ECO:0007669"/>
    <property type="project" value="TreeGrafter"/>
</dbReference>
<proteinExistence type="inferred from homology"/>
<evidence type="ECO:0000256" key="1">
    <source>
        <dbReference type="ARBA" id="ARBA00010926"/>
    </source>
</evidence>
<evidence type="ECO:0000256" key="5">
    <source>
        <dbReference type="ARBA" id="ARBA00023098"/>
    </source>
</evidence>
<dbReference type="GO" id="GO:0005634">
    <property type="term" value="C:nucleus"/>
    <property type="evidence" value="ECO:0007669"/>
    <property type="project" value="TreeGrafter"/>
</dbReference>
<dbReference type="Gene3D" id="6.20.250.60">
    <property type="match status" value="1"/>
</dbReference>
<dbReference type="InterPro" id="IPR037256">
    <property type="entry name" value="ASC_dom_sf"/>
</dbReference>
<dbReference type="GO" id="GO:0019901">
    <property type="term" value="F:protein kinase binding"/>
    <property type="evidence" value="ECO:0007669"/>
    <property type="project" value="TreeGrafter"/>
</dbReference>
<feature type="region of interest" description="Disordered" evidence="8">
    <location>
        <begin position="1"/>
        <end position="25"/>
    </location>
</feature>
<evidence type="ECO:0000259" key="9">
    <source>
        <dbReference type="SMART" id="SM01010"/>
    </source>
</evidence>
<dbReference type="Pfam" id="PF04739">
    <property type="entry name" value="AMPKBI"/>
    <property type="match status" value="1"/>
</dbReference>
<dbReference type="InterPro" id="IPR013783">
    <property type="entry name" value="Ig-like_fold"/>
</dbReference>
<comment type="function">
    <text evidence="6">Non-catalytic subunit of AMP-activated protein kinase (AMPK), an energy sensor protein kinase that plays a key role in regulating cellular energy metabolism. In response to reduction of intracellular ATP levels, AMPK activates energy-producing pathways and inhibits energy-consuming processes: inhibits protein, carbohydrate and lipid biosynthesis, as well as cell growth and proliferation. AMPK acts via direct phosphorylation of metabolic enzymes, and by longer-term effects via phosphorylation of transcription regulators. Also acts as a regulator of cellular polarity by remodeling the actin cytoskeleton; probably by indirectly activating myosin. Beta non-catalytic subunit acts as a scaffold on which the AMPK complex assembles, via its C-terminus that bridges alpha (PRKAA1 or PRKAA2) and gamma subunits (PRKAG1, PRKAG2 or PRKAG3).</text>
</comment>